<dbReference type="GO" id="GO:0001913">
    <property type="term" value="P:T cell mediated cytotoxicity"/>
    <property type="evidence" value="ECO:0007669"/>
    <property type="project" value="TreeGrafter"/>
</dbReference>
<evidence type="ECO:0000313" key="4">
    <source>
        <dbReference type="EMBL" id="EMP25236.1"/>
    </source>
</evidence>
<protein>
    <submittedName>
        <fullName evidence="4">Perforin-1</fullName>
    </submittedName>
</protein>
<dbReference type="PROSITE" id="PS51412">
    <property type="entry name" value="MACPF_2"/>
    <property type="match status" value="1"/>
</dbReference>
<feature type="region of interest" description="Disordered" evidence="2">
    <location>
        <begin position="1"/>
        <end position="31"/>
    </location>
</feature>
<dbReference type="GO" id="GO:0022829">
    <property type="term" value="F:wide pore channel activity"/>
    <property type="evidence" value="ECO:0007669"/>
    <property type="project" value="TreeGrafter"/>
</dbReference>
<accession>M7AJH8</accession>
<reference evidence="5" key="1">
    <citation type="journal article" date="2013" name="Nat. Genet.">
        <title>The draft genomes of soft-shell turtle and green sea turtle yield insights into the development and evolution of the turtle-specific body plan.</title>
        <authorList>
            <person name="Wang Z."/>
            <person name="Pascual-Anaya J."/>
            <person name="Zadissa A."/>
            <person name="Li W."/>
            <person name="Niimura Y."/>
            <person name="Huang Z."/>
            <person name="Li C."/>
            <person name="White S."/>
            <person name="Xiong Z."/>
            <person name="Fang D."/>
            <person name="Wang B."/>
            <person name="Ming Y."/>
            <person name="Chen Y."/>
            <person name="Zheng Y."/>
            <person name="Kuraku S."/>
            <person name="Pignatelli M."/>
            <person name="Herrero J."/>
            <person name="Beal K."/>
            <person name="Nozawa M."/>
            <person name="Li Q."/>
            <person name="Wang J."/>
            <person name="Zhang H."/>
            <person name="Yu L."/>
            <person name="Shigenobu S."/>
            <person name="Wang J."/>
            <person name="Liu J."/>
            <person name="Flicek P."/>
            <person name="Searle S."/>
            <person name="Wang J."/>
            <person name="Kuratani S."/>
            <person name="Yin Y."/>
            <person name="Aken B."/>
            <person name="Zhang G."/>
            <person name="Irie N."/>
        </authorList>
    </citation>
    <scope>NUCLEOTIDE SEQUENCE [LARGE SCALE GENOMIC DNA]</scope>
</reference>
<feature type="region of interest" description="Disordered" evidence="2">
    <location>
        <begin position="679"/>
        <end position="708"/>
    </location>
</feature>
<evidence type="ECO:0000256" key="2">
    <source>
        <dbReference type="SAM" id="MobiDB-lite"/>
    </source>
</evidence>
<dbReference type="STRING" id="8469.M7AJH8"/>
<organism evidence="4 5">
    <name type="scientific">Chelonia mydas</name>
    <name type="common">Green sea-turtle</name>
    <name type="synonym">Chelonia agassizi</name>
    <dbReference type="NCBI Taxonomy" id="8469"/>
    <lineage>
        <taxon>Eukaryota</taxon>
        <taxon>Metazoa</taxon>
        <taxon>Chordata</taxon>
        <taxon>Craniata</taxon>
        <taxon>Vertebrata</taxon>
        <taxon>Euteleostomi</taxon>
        <taxon>Archelosauria</taxon>
        <taxon>Testudinata</taxon>
        <taxon>Testudines</taxon>
        <taxon>Cryptodira</taxon>
        <taxon>Durocryptodira</taxon>
        <taxon>Americhelydia</taxon>
        <taxon>Chelonioidea</taxon>
        <taxon>Cheloniidae</taxon>
        <taxon>Chelonia</taxon>
    </lineage>
</organism>
<dbReference type="EMBL" id="KB592770">
    <property type="protein sequence ID" value="EMP25236.1"/>
    <property type="molecule type" value="Genomic_DNA"/>
</dbReference>
<gene>
    <name evidence="4" type="ORF">UY3_17676</name>
</gene>
<feature type="domain" description="MACPF" evidence="3">
    <location>
        <begin position="484"/>
        <end position="708"/>
    </location>
</feature>
<name>M7AJH8_CHEMY</name>
<dbReference type="PANTHER" id="PTHR46096:SF3">
    <property type="entry name" value="PERFORIN-1"/>
    <property type="match status" value="1"/>
</dbReference>
<dbReference type="InterPro" id="IPR020864">
    <property type="entry name" value="MACPF"/>
</dbReference>
<dbReference type="Proteomes" id="UP000031443">
    <property type="component" value="Unassembled WGS sequence"/>
</dbReference>
<sequence length="708" mass="77603">MGKSGHPMAGGGAKMNGRGDKDMGRSEADGPSWVVEPITSAMPRFGAFIPLLLFIFPGASSHYHTGMENECKKHTAFIPGHSLGGHSKCEEEEKGKVQGSFHEMYQECHVEVDGENSTTDMIFSRSDTKVYSAWMESLKGNPGLVSYSLHPIHNLLEQDDPKWQAPMRAVTARRWGRERAHGGSEDGGTSWVGEPITAAMPRFGAFIPILLFIFPGTSSHCQKATANECKKHTAFVPGHSLVGEGIDVTTMARKGAYLVDSSLWQHQDGTCTLCRNQFQGWQQQKLPLAEGGRGGPVCRLSQVRQSAMGMLESAASVVQNDWKVELDVPVKPKVNVQVALAGSHSKLASFVVDHARMDKYSFMSHEVSCGYYRTAWRPAVARVGDVCLNYQAADNAFVKIFFESKEIWTGTIWNNNNPIWNVHLDFGTICITSASKMRVQEGSEADNPSWVGEPVTSAMPRFGAFIPLLLFIFPGASSHCHTGTVNECKKHTAFVPGHSLAGEGIDVTTMGRKGAYLVDSSLWKHQDGTCTLCRNRLQGGQWQRLPLAAVDWRVRVSCRRKLSSSVQQSAMGMMESTASAVQNDWKVGLDVPVKPKVNVQVALAGSHSKLASFVVDHTRMDKYSFVSHEVSCGYYRFRVSETPPLTSHFTLALENLPDQYDSKSKLEYQQLIRNTGLRHPLPVPAAAGGPGTGRDGCAGLRSGNEQLE</sequence>
<dbReference type="GO" id="GO:0016020">
    <property type="term" value="C:membrane"/>
    <property type="evidence" value="ECO:0007669"/>
    <property type="project" value="TreeGrafter"/>
</dbReference>
<dbReference type="GO" id="GO:0001771">
    <property type="term" value="P:immunological synapse formation"/>
    <property type="evidence" value="ECO:0007669"/>
    <property type="project" value="TreeGrafter"/>
</dbReference>
<dbReference type="AlphaFoldDB" id="M7AJH8"/>
<evidence type="ECO:0000256" key="1">
    <source>
        <dbReference type="ARBA" id="ARBA00022729"/>
    </source>
</evidence>
<dbReference type="GO" id="GO:0051607">
    <property type="term" value="P:defense response to virus"/>
    <property type="evidence" value="ECO:0007669"/>
    <property type="project" value="TreeGrafter"/>
</dbReference>
<keyword evidence="5" id="KW-1185">Reference proteome</keyword>
<dbReference type="InterPro" id="IPR052784">
    <property type="entry name" value="Perforin-1_pore-forming"/>
</dbReference>
<evidence type="ECO:0000259" key="3">
    <source>
        <dbReference type="PROSITE" id="PS51412"/>
    </source>
</evidence>
<feature type="compositionally biased region" description="Basic and acidic residues" evidence="2">
    <location>
        <begin position="17"/>
        <end position="28"/>
    </location>
</feature>
<evidence type="ECO:0000313" key="5">
    <source>
        <dbReference type="Proteomes" id="UP000031443"/>
    </source>
</evidence>
<dbReference type="PANTHER" id="PTHR46096">
    <property type="entry name" value="PERFORIN-1"/>
    <property type="match status" value="1"/>
</dbReference>
<proteinExistence type="predicted"/>
<keyword evidence="1" id="KW-0732">Signal</keyword>
<dbReference type="Pfam" id="PF01823">
    <property type="entry name" value="MACPF"/>
    <property type="match status" value="2"/>
</dbReference>